<keyword evidence="2" id="KW-1185">Reference proteome</keyword>
<organism evidence="1 2">
    <name type="scientific">Arctium lappa</name>
    <name type="common">Greater burdock</name>
    <name type="synonym">Lappa major</name>
    <dbReference type="NCBI Taxonomy" id="4217"/>
    <lineage>
        <taxon>Eukaryota</taxon>
        <taxon>Viridiplantae</taxon>
        <taxon>Streptophyta</taxon>
        <taxon>Embryophyta</taxon>
        <taxon>Tracheophyta</taxon>
        <taxon>Spermatophyta</taxon>
        <taxon>Magnoliopsida</taxon>
        <taxon>eudicotyledons</taxon>
        <taxon>Gunneridae</taxon>
        <taxon>Pentapetalae</taxon>
        <taxon>asterids</taxon>
        <taxon>campanulids</taxon>
        <taxon>Asterales</taxon>
        <taxon>Asteraceae</taxon>
        <taxon>Carduoideae</taxon>
        <taxon>Cardueae</taxon>
        <taxon>Arctiinae</taxon>
        <taxon>Arctium</taxon>
    </lineage>
</organism>
<dbReference type="Proteomes" id="UP001055879">
    <property type="component" value="Linkage Group LG10"/>
</dbReference>
<comment type="caution">
    <text evidence="1">The sequence shown here is derived from an EMBL/GenBank/DDBJ whole genome shotgun (WGS) entry which is preliminary data.</text>
</comment>
<name>A0ACB8ZII3_ARCLA</name>
<gene>
    <name evidence="1" type="ORF">L6452_29909</name>
</gene>
<reference evidence="2" key="1">
    <citation type="journal article" date="2022" name="Mol. Ecol. Resour.">
        <title>The genomes of chicory, endive, great burdock and yacon provide insights into Asteraceae palaeo-polyploidization history and plant inulin production.</title>
        <authorList>
            <person name="Fan W."/>
            <person name="Wang S."/>
            <person name="Wang H."/>
            <person name="Wang A."/>
            <person name="Jiang F."/>
            <person name="Liu H."/>
            <person name="Zhao H."/>
            <person name="Xu D."/>
            <person name="Zhang Y."/>
        </authorList>
    </citation>
    <scope>NUCLEOTIDE SEQUENCE [LARGE SCALE GENOMIC DNA]</scope>
    <source>
        <strain evidence="2">cv. Niubang</strain>
    </source>
</reference>
<protein>
    <submittedName>
        <fullName evidence="1">Uncharacterized protein</fullName>
    </submittedName>
</protein>
<dbReference type="EMBL" id="CM042056">
    <property type="protein sequence ID" value="KAI3697134.1"/>
    <property type="molecule type" value="Genomic_DNA"/>
</dbReference>
<evidence type="ECO:0000313" key="2">
    <source>
        <dbReference type="Proteomes" id="UP001055879"/>
    </source>
</evidence>
<sequence length="488" mass="54274">MDAKKDGDESAVIESSEINCFSGQLRVDKSQISLFCVQELYLRKICSLNKKIPKQIKNLEERFLGYCLELIHTTESRKDLWTFLPQIFSCDASSLISFGDESGDIRCHSDPIIGSITMNTNMINILNNPLIPQLDAKEPMSSAVGSSQDRKNRRIVHEDQKFVLSDESCLSSSSAYDQGTLQCSWNDGFPSAVFSIEDKRRVFITINVLKDSSSDTGVDYIYNFRYGVKDSDHRLLGEMRVSTSFELCPHGTEFVETRFVLYANGDEIEGNECNSDRRIGKNKGLSKKVANVRSFVRSFGVQESLLEPNQDGDRVSPPKLELAAIVMKDRIRGGRKEGDLGGWGLKFLKKDSNCESCSRCSTGMDVLIPAGFHGGPRSRIGGGPSSLIERWRSGGSCDCGGWDLGCPLTVLHARRDHEEVVLGDGGSFDLFEQVSYRLDVPVFKMVDVRGGLYSLRYKSSLSPLQSLSIAVTAIHSRSPILRHKPYAN</sequence>
<proteinExistence type="predicted"/>
<evidence type="ECO:0000313" key="1">
    <source>
        <dbReference type="EMBL" id="KAI3697134.1"/>
    </source>
</evidence>
<accession>A0ACB8ZII3</accession>
<reference evidence="1 2" key="2">
    <citation type="journal article" date="2022" name="Mol. Ecol. Resour.">
        <title>The genomes of chicory, endive, great burdock and yacon provide insights into Asteraceae paleo-polyploidization history and plant inulin production.</title>
        <authorList>
            <person name="Fan W."/>
            <person name="Wang S."/>
            <person name="Wang H."/>
            <person name="Wang A."/>
            <person name="Jiang F."/>
            <person name="Liu H."/>
            <person name="Zhao H."/>
            <person name="Xu D."/>
            <person name="Zhang Y."/>
        </authorList>
    </citation>
    <scope>NUCLEOTIDE SEQUENCE [LARGE SCALE GENOMIC DNA]</scope>
    <source>
        <strain evidence="2">cv. Niubang</strain>
    </source>
</reference>